<evidence type="ECO:0000259" key="2">
    <source>
        <dbReference type="Pfam" id="PF02371"/>
    </source>
</evidence>
<feature type="domain" description="Transposase IS110-like N-terminal" evidence="1">
    <location>
        <begin position="7"/>
        <end position="153"/>
    </location>
</feature>
<dbReference type="InterPro" id="IPR003346">
    <property type="entry name" value="Transposase_20"/>
</dbReference>
<dbReference type="Pfam" id="PF01548">
    <property type="entry name" value="DEDD_Tnp_IS110"/>
    <property type="match status" value="1"/>
</dbReference>
<dbReference type="Pfam" id="PF02371">
    <property type="entry name" value="Transposase_20"/>
    <property type="match status" value="1"/>
</dbReference>
<sequence length="344" mass="37851">MQKQSYVGLDVSLAETSICVIDETGARLFEGKVVTDSAAIAAAVRRHVVGQVVRVGLETGTTAGWLWRELIALGLPAVCLDTRHAHRALSLRVQKTDKNDARGLAELVRLGWYREAKVRSVDAQFVRSLLMARRQLLAIKRNLANQLRNVLKTFGLTRTSTAGRGWLAKVRAIVAETAWVAPVVEPMLKICAELDVQLAALNKQLLILAREDPDVRRMMTVPGIGALTGLAYKAAIDDPSRFTSSSSAGPYLGLVPKVHQSGETEWTGRISKTGDELARTYLYEAAGVLLFKVSRWSALRAWGIRLVQRIGLKRAKVAVARKLAVLLHALWTDGTEFEWRVAQA</sequence>
<dbReference type="GO" id="GO:0006313">
    <property type="term" value="P:DNA transposition"/>
    <property type="evidence" value="ECO:0007669"/>
    <property type="project" value="InterPro"/>
</dbReference>
<dbReference type="GO" id="GO:0004803">
    <property type="term" value="F:transposase activity"/>
    <property type="evidence" value="ECO:0007669"/>
    <property type="project" value="InterPro"/>
</dbReference>
<dbReference type="InterPro" id="IPR047650">
    <property type="entry name" value="Transpos_IS110"/>
</dbReference>
<evidence type="ECO:0000259" key="1">
    <source>
        <dbReference type="Pfam" id="PF01548"/>
    </source>
</evidence>
<dbReference type="PANTHER" id="PTHR33055">
    <property type="entry name" value="TRANSPOSASE FOR INSERTION SEQUENCE ELEMENT IS1111A"/>
    <property type="match status" value="1"/>
</dbReference>
<name>A0A6G4QUZ6_9CAUL</name>
<dbReference type="InterPro" id="IPR002525">
    <property type="entry name" value="Transp_IS110-like_N"/>
</dbReference>
<evidence type="ECO:0000313" key="3">
    <source>
        <dbReference type="EMBL" id="NGM49371.1"/>
    </source>
</evidence>
<gene>
    <name evidence="3" type="ORF">G5B46_07120</name>
</gene>
<dbReference type="RefSeq" id="WP_165257257.1">
    <property type="nucleotide sequence ID" value="NZ_JAAKGT010000002.1"/>
</dbReference>
<dbReference type="AlphaFoldDB" id="A0A6G4QUZ6"/>
<dbReference type="GO" id="GO:0003677">
    <property type="term" value="F:DNA binding"/>
    <property type="evidence" value="ECO:0007669"/>
    <property type="project" value="InterPro"/>
</dbReference>
<organism evidence="3">
    <name type="scientific">Caulobacter sp. 602-2</name>
    <dbReference type="NCBI Taxonomy" id="2710887"/>
    <lineage>
        <taxon>Bacteria</taxon>
        <taxon>Pseudomonadati</taxon>
        <taxon>Pseudomonadota</taxon>
        <taxon>Alphaproteobacteria</taxon>
        <taxon>Caulobacterales</taxon>
        <taxon>Caulobacteraceae</taxon>
        <taxon>Caulobacter</taxon>
    </lineage>
</organism>
<dbReference type="PANTHER" id="PTHR33055:SF3">
    <property type="entry name" value="PUTATIVE TRANSPOSASE FOR IS117-RELATED"/>
    <property type="match status" value="1"/>
</dbReference>
<comment type="caution">
    <text evidence="3">The sequence shown here is derived from an EMBL/GenBank/DDBJ whole genome shotgun (WGS) entry which is preliminary data.</text>
</comment>
<feature type="domain" description="Transposase IS116/IS110/IS902 C-terminal" evidence="2">
    <location>
        <begin position="216"/>
        <end position="294"/>
    </location>
</feature>
<accession>A0A6G4QUZ6</accession>
<reference evidence="3" key="1">
    <citation type="submission" date="2020-02" db="EMBL/GenBank/DDBJ databases">
        <authorList>
            <person name="Gao J."/>
            <person name="Sun J."/>
        </authorList>
    </citation>
    <scope>NUCLEOTIDE SEQUENCE</scope>
    <source>
        <strain evidence="3">602-2</strain>
    </source>
</reference>
<proteinExistence type="predicted"/>
<dbReference type="EMBL" id="JAAKGT010000002">
    <property type="protein sequence ID" value="NGM49371.1"/>
    <property type="molecule type" value="Genomic_DNA"/>
</dbReference>
<protein>
    <submittedName>
        <fullName evidence="3">IS110 family transposase</fullName>
    </submittedName>
</protein>
<dbReference type="NCBIfam" id="NF033542">
    <property type="entry name" value="transpos_IS110"/>
    <property type="match status" value="1"/>
</dbReference>